<dbReference type="EMBL" id="JAYJJT010000043">
    <property type="protein sequence ID" value="MEB3052336.1"/>
    <property type="molecule type" value="Genomic_DNA"/>
</dbReference>
<feature type="region of interest" description="Disordered" evidence="1">
    <location>
        <begin position="1"/>
        <end position="31"/>
    </location>
</feature>
<accession>A0ABU5YQJ3</accession>
<proteinExistence type="predicted"/>
<evidence type="ECO:0000256" key="1">
    <source>
        <dbReference type="SAM" id="MobiDB-lite"/>
    </source>
</evidence>
<evidence type="ECO:0000313" key="3">
    <source>
        <dbReference type="Proteomes" id="UP001299046"/>
    </source>
</evidence>
<feature type="non-terminal residue" evidence="2">
    <location>
        <position position="1"/>
    </location>
</feature>
<evidence type="ECO:0000313" key="2">
    <source>
        <dbReference type="EMBL" id="MEB3052336.1"/>
    </source>
</evidence>
<name>A0ABU5YQJ3_9MYCO</name>
<keyword evidence="3" id="KW-1185">Reference proteome</keyword>
<sequence length="60" mass="6052">APDGSPPSAPPLPAARIAVPDPAPAEPVTRKDRAADVLAQSTQRFAAGTTYGANAPKEES</sequence>
<dbReference type="Proteomes" id="UP001299046">
    <property type="component" value="Unassembled WGS sequence"/>
</dbReference>
<feature type="compositionally biased region" description="Pro residues" evidence="1">
    <location>
        <begin position="1"/>
        <end position="13"/>
    </location>
</feature>
<gene>
    <name evidence="2" type="ORF">KV112_21830</name>
</gene>
<organism evidence="2 3">
    <name type="scientific">[Mycobacterium] zoologicum</name>
    <dbReference type="NCBI Taxonomy" id="2872311"/>
    <lineage>
        <taxon>Bacteria</taxon>
        <taxon>Bacillati</taxon>
        <taxon>Actinomycetota</taxon>
        <taxon>Actinomycetes</taxon>
        <taxon>Mycobacteriales</taxon>
        <taxon>Mycobacteriaceae</taxon>
        <taxon>Mycolicibacter</taxon>
    </lineage>
</organism>
<reference evidence="2 3" key="1">
    <citation type="submission" date="2023-12" db="EMBL/GenBank/DDBJ databases">
        <title>Description of new species of Mycobacterium terrae complex isolated from sewage at the Sao Paulo Zoological Park Foundation in Brazil.</title>
        <authorList>
            <person name="Romagnoli C.L."/>
            <person name="Conceicao E.C."/>
            <person name="Machado E."/>
            <person name="Barreto L.B.P.F."/>
            <person name="Sharma A."/>
            <person name="Silva N.M."/>
            <person name="Marques L.E."/>
            <person name="Juliana M.A."/>
            <person name="Lourenco M.C.S."/>
            <person name="Digiampietri L.A."/>
            <person name="Suffys P.N."/>
            <person name="Viana-Niero C."/>
        </authorList>
    </citation>
    <scope>NUCLEOTIDE SEQUENCE [LARGE SCALE GENOMIC DNA]</scope>
    <source>
        <strain evidence="2 3">MYC123</strain>
    </source>
</reference>
<protein>
    <submittedName>
        <fullName evidence="2">Uncharacterized protein</fullName>
    </submittedName>
</protein>
<comment type="caution">
    <text evidence="2">The sequence shown here is derived from an EMBL/GenBank/DDBJ whole genome shotgun (WGS) entry which is preliminary data.</text>
</comment>